<comment type="caution">
    <text evidence="3">The sequence shown here is derived from an EMBL/GenBank/DDBJ whole genome shotgun (WGS) entry which is preliminary data.</text>
</comment>
<evidence type="ECO:0000259" key="1">
    <source>
        <dbReference type="Pfam" id="PF10592"/>
    </source>
</evidence>
<dbReference type="EMBL" id="PYGK01000002">
    <property type="protein sequence ID" value="PSL34882.1"/>
    <property type="molecule type" value="Genomic_DNA"/>
</dbReference>
<dbReference type="InterPro" id="IPR055101">
    <property type="entry name" value="AIPR_N"/>
</dbReference>
<evidence type="ECO:0000259" key="2">
    <source>
        <dbReference type="Pfam" id="PF22879"/>
    </source>
</evidence>
<feature type="domain" description="Abortive phage infection protein C-terminal" evidence="1">
    <location>
        <begin position="256"/>
        <end position="568"/>
    </location>
</feature>
<sequence length="638" mass="73007">MTLNELISFSGTLISNITSEDNNINRKALLDYVLPALSQSRLTDSDEMSESFFQREKEKVEIDGYMINETQERLQLFLSDLVLPEGDLLIARKEYYTSLFAKASNFFIKAVKHQFENVQSSDPAAVIIKSLETPEFQDQIDVVEIFLISNTISVERRGNLSLRNVSFPDETIQVSYTLKKEKKSKSFKLKYQLINLNRIYSYEMAKGNPEPIVINFDPGLPALRATNNTNVFESYLAVIPATLLVKFYHDYSSRLLERNVRSFLQFKGVNKQIKETIALEPEKFIAFNNGLTITATDVTLDKVNGLVSIKSLTDFQIVNGGQTTASIYFTSKEGKDVSKVMVTAKINIVKSDEDEVMDDVISKISKFSNSQNRVSTVDLNSRSVHLVKIKNLSESITDPAGNKWFFERIRGEFNTLLKINHKRRSEIEKSYPKQKRLSKEQVAKYYVAWGVTPYLVRKGGEKVFRDFMTFIQQDEKEKPRTPDSLGRPFYEDLIAKAIMFKEFEQIYGSGPNAVGQIRSSVVPYALSLLYVLTSSNGTNMFDLGTIWHNQKLPDDLRKFSKTLLKLTHEWCKEYSKSDDVGEYAKKEELWNTILNSTEFTAFSKEPATIKQLEKYKLTAKDYKKRYMVDTTSGIFSAS</sequence>
<dbReference type="AlphaFoldDB" id="A0A2P8GLN4"/>
<dbReference type="Pfam" id="PF22879">
    <property type="entry name" value="AIPR_N"/>
    <property type="match status" value="1"/>
</dbReference>
<dbReference type="Pfam" id="PF10592">
    <property type="entry name" value="AIPR"/>
    <property type="match status" value="1"/>
</dbReference>
<accession>A0A2P8GLN4</accession>
<dbReference type="OrthoDB" id="9806213at2"/>
<name>A0A2P8GLN4_9BACT</name>
<keyword evidence="4" id="KW-1185">Reference proteome</keyword>
<organism evidence="3 4">
    <name type="scientific">Chitinophaga ginsengisoli</name>
    <dbReference type="NCBI Taxonomy" id="363837"/>
    <lineage>
        <taxon>Bacteria</taxon>
        <taxon>Pseudomonadati</taxon>
        <taxon>Bacteroidota</taxon>
        <taxon>Chitinophagia</taxon>
        <taxon>Chitinophagales</taxon>
        <taxon>Chitinophagaceae</taxon>
        <taxon>Chitinophaga</taxon>
    </lineage>
</organism>
<dbReference type="RefSeq" id="WP_106601140.1">
    <property type="nucleotide sequence ID" value="NZ_PYGK01000002.1"/>
</dbReference>
<dbReference type="Proteomes" id="UP000240978">
    <property type="component" value="Unassembled WGS sequence"/>
</dbReference>
<evidence type="ECO:0000313" key="4">
    <source>
        <dbReference type="Proteomes" id="UP000240978"/>
    </source>
</evidence>
<proteinExistence type="predicted"/>
<dbReference type="InterPro" id="IPR018891">
    <property type="entry name" value="AIPR_C"/>
</dbReference>
<feature type="domain" description="Abortive infection phage resistance protein N-terminal" evidence="2">
    <location>
        <begin position="42"/>
        <end position="153"/>
    </location>
</feature>
<reference evidence="3 4" key="1">
    <citation type="submission" date="2018-03" db="EMBL/GenBank/DDBJ databases">
        <title>Genomic Encyclopedia of Archaeal and Bacterial Type Strains, Phase II (KMG-II): from individual species to whole genera.</title>
        <authorList>
            <person name="Goeker M."/>
        </authorList>
    </citation>
    <scope>NUCLEOTIDE SEQUENCE [LARGE SCALE GENOMIC DNA]</scope>
    <source>
        <strain evidence="3 4">DSM 18107</strain>
    </source>
</reference>
<gene>
    <name evidence="3" type="ORF">CLV42_102456</name>
</gene>
<protein>
    <submittedName>
        <fullName evidence="3">AIPR protein</fullName>
    </submittedName>
</protein>
<evidence type="ECO:0000313" key="3">
    <source>
        <dbReference type="EMBL" id="PSL34882.1"/>
    </source>
</evidence>